<accession>A0AAD6PPZ0</accession>
<dbReference type="Proteomes" id="UP001164929">
    <property type="component" value="Chromosome 19"/>
</dbReference>
<evidence type="ECO:0000313" key="2">
    <source>
        <dbReference type="Proteomes" id="UP001164929"/>
    </source>
</evidence>
<comment type="caution">
    <text evidence="1">The sequence shown here is derived from an EMBL/GenBank/DDBJ whole genome shotgun (WGS) entry which is preliminary data.</text>
</comment>
<sequence length="38" mass="4630">MVLQNGMQRILRETTKCRNWKRSERPIGSFLVRFLLHD</sequence>
<proteinExistence type="predicted"/>
<name>A0AAD6PPZ0_9ROSI</name>
<reference evidence="1" key="1">
    <citation type="journal article" date="2023" name="Mol. Ecol. Resour.">
        <title>Chromosome-level genome assembly of a triploid poplar Populus alba 'Berolinensis'.</title>
        <authorList>
            <person name="Chen S."/>
            <person name="Yu Y."/>
            <person name="Wang X."/>
            <person name="Wang S."/>
            <person name="Zhang T."/>
            <person name="Zhou Y."/>
            <person name="He R."/>
            <person name="Meng N."/>
            <person name="Wang Y."/>
            <person name="Liu W."/>
            <person name="Liu Z."/>
            <person name="Liu J."/>
            <person name="Guo Q."/>
            <person name="Huang H."/>
            <person name="Sederoff R.R."/>
            <person name="Wang G."/>
            <person name="Qu G."/>
            <person name="Chen S."/>
        </authorList>
    </citation>
    <scope>NUCLEOTIDE SEQUENCE</scope>
    <source>
        <strain evidence="1">SC-2020</strain>
    </source>
</reference>
<keyword evidence="2" id="KW-1185">Reference proteome</keyword>
<gene>
    <name evidence="1" type="ORF">NC653_041982</name>
</gene>
<organism evidence="1 2">
    <name type="scientific">Populus alba x Populus x berolinensis</name>
    <dbReference type="NCBI Taxonomy" id="444605"/>
    <lineage>
        <taxon>Eukaryota</taxon>
        <taxon>Viridiplantae</taxon>
        <taxon>Streptophyta</taxon>
        <taxon>Embryophyta</taxon>
        <taxon>Tracheophyta</taxon>
        <taxon>Spermatophyta</taxon>
        <taxon>Magnoliopsida</taxon>
        <taxon>eudicotyledons</taxon>
        <taxon>Gunneridae</taxon>
        <taxon>Pentapetalae</taxon>
        <taxon>rosids</taxon>
        <taxon>fabids</taxon>
        <taxon>Malpighiales</taxon>
        <taxon>Salicaceae</taxon>
        <taxon>Saliceae</taxon>
        <taxon>Populus</taxon>
    </lineage>
</organism>
<dbReference type="AlphaFoldDB" id="A0AAD6PPZ0"/>
<evidence type="ECO:0000313" key="1">
    <source>
        <dbReference type="EMBL" id="KAJ6953007.1"/>
    </source>
</evidence>
<protein>
    <submittedName>
        <fullName evidence="1">Uncharacterized protein</fullName>
    </submittedName>
</protein>
<dbReference type="EMBL" id="JAQIZT010000019">
    <property type="protein sequence ID" value="KAJ6953007.1"/>
    <property type="molecule type" value="Genomic_DNA"/>
</dbReference>